<dbReference type="Pfam" id="PF00754">
    <property type="entry name" value="F5_F8_type_C"/>
    <property type="match status" value="1"/>
</dbReference>
<name>A0A7I8WDR9_9ANNE</name>
<dbReference type="PANTHER" id="PTHR24543">
    <property type="entry name" value="MULTICOPPER OXIDASE-RELATED"/>
    <property type="match status" value="1"/>
</dbReference>
<sequence>MSVNYGVAWVQVYLGEIYDIHGMDTRGDCWCSNGHNEQYYITTFKLSYSLNGGQFNYYVDENEILNGNVGATWNIPNRKTFDKKIEADTLRIHPITGFYSALAFELYGCGNISL</sequence>
<accession>A0A7I8WDR9</accession>
<evidence type="ECO:0000313" key="3">
    <source>
        <dbReference type="EMBL" id="CAD5126604.1"/>
    </source>
</evidence>
<dbReference type="EMBL" id="CAJFCJ010000037">
    <property type="protein sequence ID" value="CAD5126270.1"/>
    <property type="molecule type" value="Genomic_DNA"/>
</dbReference>
<dbReference type="PROSITE" id="PS50022">
    <property type="entry name" value="FA58C_3"/>
    <property type="match status" value="1"/>
</dbReference>
<proteinExistence type="predicted"/>
<evidence type="ECO:0000259" key="1">
    <source>
        <dbReference type="PROSITE" id="PS50022"/>
    </source>
</evidence>
<organism evidence="2 4">
    <name type="scientific">Dimorphilus gyrociliatus</name>
    <dbReference type="NCBI Taxonomy" id="2664684"/>
    <lineage>
        <taxon>Eukaryota</taxon>
        <taxon>Metazoa</taxon>
        <taxon>Spiralia</taxon>
        <taxon>Lophotrochozoa</taxon>
        <taxon>Annelida</taxon>
        <taxon>Polychaeta</taxon>
        <taxon>Polychaeta incertae sedis</taxon>
        <taxon>Dinophilidae</taxon>
        <taxon>Dimorphilus</taxon>
    </lineage>
</organism>
<dbReference type="Proteomes" id="UP000549394">
    <property type="component" value="Unassembled WGS sequence"/>
</dbReference>
<comment type="caution">
    <text evidence="2">The sequence shown here is derived from an EMBL/GenBank/DDBJ whole genome shotgun (WGS) entry which is preliminary data.</text>
</comment>
<reference evidence="2 4" key="1">
    <citation type="submission" date="2020-08" db="EMBL/GenBank/DDBJ databases">
        <authorList>
            <person name="Hejnol A."/>
        </authorList>
    </citation>
    <scope>NUCLEOTIDE SEQUENCE [LARGE SCALE GENOMIC DNA]</scope>
</reference>
<dbReference type="InterPro" id="IPR008979">
    <property type="entry name" value="Galactose-bd-like_sf"/>
</dbReference>
<feature type="domain" description="F5/8 type C" evidence="1">
    <location>
        <begin position="1"/>
        <end position="111"/>
    </location>
</feature>
<dbReference type="SUPFAM" id="SSF49785">
    <property type="entry name" value="Galactose-binding domain-like"/>
    <property type="match status" value="1"/>
</dbReference>
<evidence type="ECO:0000313" key="4">
    <source>
        <dbReference type="Proteomes" id="UP000549394"/>
    </source>
</evidence>
<dbReference type="AlphaFoldDB" id="A0A7I8WDR9"/>
<protein>
    <submittedName>
        <fullName evidence="2">DgyrCDS14429</fullName>
    </submittedName>
    <submittedName>
        <fullName evidence="3">DgyrCDS14692</fullName>
    </submittedName>
</protein>
<gene>
    <name evidence="2" type="ORF">DGYR_LOCUS13521</name>
    <name evidence="3" type="ORF">DGYR_LOCUS13841</name>
</gene>
<dbReference type="EMBL" id="CAJFCJ010000065">
    <property type="protein sequence ID" value="CAD5126604.1"/>
    <property type="molecule type" value="Genomic_DNA"/>
</dbReference>
<keyword evidence="4" id="KW-1185">Reference proteome</keyword>
<evidence type="ECO:0000313" key="2">
    <source>
        <dbReference type="EMBL" id="CAD5126270.1"/>
    </source>
</evidence>
<dbReference type="Gene3D" id="2.60.120.260">
    <property type="entry name" value="Galactose-binding domain-like"/>
    <property type="match status" value="1"/>
</dbReference>
<dbReference type="InterPro" id="IPR000421">
    <property type="entry name" value="FA58C"/>
</dbReference>
<dbReference type="OrthoDB" id="6084983at2759"/>